<sequence>MPELGHPGDVDDIDTPPVGVPTLSGWLRDRDVVELAGVARDARLVGGSFGRHLRERT</sequence>
<gene>
    <name evidence="1" type="ORF">GCM10023203_22320</name>
</gene>
<evidence type="ECO:0000313" key="2">
    <source>
        <dbReference type="Proteomes" id="UP001500457"/>
    </source>
</evidence>
<evidence type="ECO:0000313" key="1">
    <source>
        <dbReference type="EMBL" id="GAA4872220.1"/>
    </source>
</evidence>
<protein>
    <submittedName>
        <fullName evidence="1">Uncharacterized protein</fullName>
    </submittedName>
</protein>
<accession>A0ABP9E8D7</accession>
<keyword evidence="2" id="KW-1185">Reference proteome</keyword>
<proteinExistence type="predicted"/>
<name>A0ABP9E8D7_9PSEU</name>
<dbReference type="Proteomes" id="UP001500457">
    <property type="component" value="Unassembled WGS sequence"/>
</dbReference>
<organism evidence="1 2">
    <name type="scientific">Actinomycetospora straminea</name>
    <dbReference type="NCBI Taxonomy" id="663607"/>
    <lineage>
        <taxon>Bacteria</taxon>
        <taxon>Bacillati</taxon>
        <taxon>Actinomycetota</taxon>
        <taxon>Actinomycetes</taxon>
        <taxon>Pseudonocardiales</taxon>
        <taxon>Pseudonocardiaceae</taxon>
        <taxon>Actinomycetospora</taxon>
    </lineage>
</organism>
<dbReference type="RefSeq" id="WP_274230519.1">
    <property type="nucleotide sequence ID" value="NZ_BAABHQ010000004.1"/>
</dbReference>
<dbReference type="EMBL" id="BAABHQ010000004">
    <property type="protein sequence ID" value="GAA4872220.1"/>
    <property type="molecule type" value="Genomic_DNA"/>
</dbReference>
<comment type="caution">
    <text evidence="1">The sequence shown here is derived from an EMBL/GenBank/DDBJ whole genome shotgun (WGS) entry which is preliminary data.</text>
</comment>
<reference evidence="2" key="1">
    <citation type="journal article" date="2019" name="Int. J. Syst. Evol. Microbiol.">
        <title>The Global Catalogue of Microorganisms (GCM) 10K type strain sequencing project: providing services to taxonomists for standard genome sequencing and annotation.</title>
        <authorList>
            <consortium name="The Broad Institute Genomics Platform"/>
            <consortium name="The Broad Institute Genome Sequencing Center for Infectious Disease"/>
            <person name="Wu L."/>
            <person name="Ma J."/>
        </authorList>
    </citation>
    <scope>NUCLEOTIDE SEQUENCE [LARGE SCALE GENOMIC DNA]</scope>
    <source>
        <strain evidence="2">JCM 17983</strain>
    </source>
</reference>